<evidence type="ECO:0000259" key="4">
    <source>
        <dbReference type="PROSITE" id="PS50835"/>
    </source>
</evidence>
<dbReference type="PANTHER" id="PTHR11481:SF60">
    <property type="entry name" value="IG-LIKE DOMAIN-CONTAINING PROTEIN"/>
    <property type="match status" value="1"/>
</dbReference>
<dbReference type="SMART" id="SM00409">
    <property type="entry name" value="IG"/>
    <property type="match status" value="3"/>
</dbReference>
<dbReference type="InterPro" id="IPR050488">
    <property type="entry name" value="Ig_Fc_receptor"/>
</dbReference>
<keyword evidence="3" id="KW-0472">Membrane</keyword>
<dbReference type="EMBL" id="JAATIS010008546">
    <property type="protein sequence ID" value="KAG2457445.1"/>
    <property type="molecule type" value="Genomic_DNA"/>
</dbReference>
<evidence type="ECO:0000313" key="6">
    <source>
        <dbReference type="Proteomes" id="UP000886611"/>
    </source>
</evidence>
<dbReference type="Gene3D" id="2.60.40.10">
    <property type="entry name" value="Immunoglobulins"/>
    <property type="match status" value="3"/>
</dbReference>
<sequence>MCNTTGWSYWWFRNKFNASPGQKIEKVTVDQPGSITYQCGVQSNAHQHAEFSDSVTLTVLEKPKVKLCSPEKTIYVGDTVTLECSHEDVKSDTTGWSYWWYRNGGYPSPGQKIKTITLDQPGSITYQCSVENNAYQHAEYSDHVTLTVLDTLYSDLVDPPKDKSKDEHSNLNVSALTEKMPEDSLDVLYSDIEVKNATDASPAADPSSFYASILPRKDKLKSNGPIYEGDKVSLRCQLKGNPAGWKYELYWDGYSNTNPYKTQRESTFTIGPVTRSFSGQYWCQAGKGGHQWKYSENVKLDVSVRRAKLQLKSDGPIYEGDKVSLHCQLDGNPVGWTYGIYKWESIHSYLYKVQTESTFTFSPVTHSQRGWYRCVGGKGDVYSTYSKYVWLEVSEENSDMLYSVLMDPPKGKNKDDSAIEFNDDVVYSDLVKGKLMKKRENLPEEATGVLYSDIKLKNASGSRSDLKSLQLTHLCLSSTSGIPSWSIAICLKVWLCGVAIMVYSSIQYGKRKNT</sequence>
<name>A0A8X7WWQ2_POLSE</name>
<dbReference type="GO" id="GO:0007166">
    <property type="term" value="P:cell surface receptor signaling pathway"/>
    <property type="evidence" value="ECO:0007669"/>
    <property type="project" value="TreeGrafter"/>
</dbReference>
<dbReference type="InterPro" id="IPR003599">
    <property type="entry name" value="Ig_sub"/>
</dbReference>
<dbReference type="Pfam" id="PF13895">
    <property type="entry name" value="Ig_2"/>
    <property type="match status" value="1"/>
</dbReference>
<dbReference type="PROSITE" id="PS50835">
    <property type="entry name" value="IG_LIKE"/>
    <property type="match status" value="3"/>
</dbReference>
<reference evidence="5 6" key="1">
    <citation type="journal article" date="2021" name="Cell">
        <title>Tracing the genetic footprints of vertebrate landing in non-teleost ray-finned fishes.</title>
        <authorList>
            <person name="Bi X."/>
            <person name="Wang K."/>
            <person name="Yang L."/>
            <person name="Pan H."/>
            <person name="Jiang H."/>
            <person name="Wei Q."/>
            <person name="Fang M."/>
            <person name="Yu H."/>
            <person name="Zhu C."/>
            <person name="Cai Y."/>
            <person name="He Y."/>
            <person name="Gan X."/>
            <person name="Zeng H."/>
            <person name="Yu D."/>
            <person name="Zhu Y."/>
            <person name="Jiang H."/>
            <person name="Qiu Q."/>
            <person name="Yang H."/>
            <person name="Zhang Y.E."/>
            <person name="Wang W."/>
            <person name="Zhu M."/>
            <person name="He S."/>
            <person name="Zhang G."/>
        </authorList>
    </citation>
    <scope>NUCLEOTIDE SEQUENCE [LARGE SCALE GENOMIC DNA]</scope>
    <source>
        <strain evidence="5">Bchr_013</strain>
    </source>
</reference>
<dbReference type="InterPro" id="IPR007110">
    <property type="entry name" value="Ig-like_dom"/>
</dbReference>
<evidence type="ECO:0000256" key="3">
    <source>
        <dbReference type="SAM" id="Phobius"/>
    </source>
</evidence>
<evidence type="ECO:0000256" key="1">
    <source>
        <dbReference type="ARBA" id="ARBA00022729"/>
    </source>
</evidence>
<feature type="domain" description="Ig-like" evidence="4">
    <location>
        <begin position="215"/>
        <end position="299"/>
    </location>
</feature>
<feature type="non-terminal residue" evidence="5">
    <location>
        <position position="514"/>
    </location>
</feature>
<dbReference type="InterPro" id="IPR013783">
    <property type="entry name" value="Ig-like_fold"/>
</dbReference>
<proteinExistence type="predicted"/>
<dbReference type="Pfam" id="PF13927">
    <property type="entry name" value="Ig_3"/>
    <property type="match status" value="2"/>
</dbReference>
<feature type="transmembrane region" description="Helical" evidence="3">
    <location>
        <begin position="485"/>
        <end position="506"/>
    </location>
</feature>
<dbReference type="InterPro" id="IPR036179">
    <property type="entry name" value="Ig-like_dom_sf"/>
</dbReference>
<keyword evidence="1" id="KW-0732">Signal</keyword>
<dbReference type="GO" id="GO:0006955">
    <property type="term" value="P:immune response"/>
    <property type="evidence" value="ECO:0007669"/>
    <property type="project" value="TreeGrafter"/>
</dbReference>
<dbReference type="GO" id="GO:0004888">
    <property type="term" value="F:transmembrane signaling receptor activity"/>
    <property type="evidence" value="ECO:0007669"/>
    <property type="project" value="TreeGrafter"/>
</dbReference>
<gene>
    <name evidence="5" type="primary">Lilra4</name>
    <name evidence="5" type="ORF">GTO96_0011776</name>
</gene>
<dbReference type="GO" id="GO:0009897">
    <property type="term" value="C:external side of plasma membrane"/>
    <property type="evidence" value="ECO:0007669"/>
    <property type="project" value="TreeGrafter"/>
</dbReference>
<dbReference type="PANTHER" id="PTHR11481">
    <property type="entry name" value="IMMUNOGLOBULIN FC RECEPTOR"/>
    <property type="match status" value="1"/>
</dbReference>
<comment type="caution">
    <text evidence="5">The sequence shown here is derived from an EMBL/GenBank/DDBJ whole genome shotgun (WGS) entry which is preliminary data.</text>
</comment>
<feature type="domain" description="Ig-like" evidence="4">
    <location>
        <begin position="319"/>
        <end position="374"/>
    </location>
</feature>
<evidence type="ECO:0000256" key="2">
    <source>
        <dbReference type="ARBA" id="ARBA00023157"/>
    </source>
</evidence>
<feature type="domain" description="Ig-like" evidence="4">
    <location>
        <begin position="63"/>
        <end position="147"/>
    </location>
</feature>
<keyword evidence="2" id="KW-1015">Disulfide bond</keyword>
<dbReference type="SUPFAM" id="SSF48726">
    <property type="entry name" value="Immunoglobulin"/>
    <property type="match status" value="3"/>
</dbReference>
<feature type="non-terminal residue" evidence="5">
    <location>
        <position position="1"/>
    </location>
</feature>
<dbReference type="AlphaFoldDB" id="A0A8X7WWQ2"/>
<keyword evidence="3" id="KW-1133">Transmembrane helix</keyword>
<keyword evidence="6" id="KW-1185">Reference proteome</keyword>
<accession>A0A8X7WWQ2</accession>
<evidence type="ECO:0000313" key="5">
    <source>
        <dbReference type="EMBL" id="KAG2457445.1"/>
    </source>
</evidence>
<keyword evidence="3" id="KW-0812">Transmembrane</keyword>
<protein>
    <submittedName>
        <fullName evidence="5">LIRA4 protein</fullName>
    </submittedName>
</protein>
<dbReference type="Proteomes" id="UP000886611">
    <property type="component" value="Unassembled WGS sequence"/>
</dbReference>
<organism evidence="5 6">
    <name type="scientific">Polypterus senegalus</name>
    <name type="common">Senegal bichir</name>
    <dbReference type="NCBI Taxonomy" id="55291"/>
    <lineage>
        <taxon>Eukaryota</taxon>
        <taxon>Metazoa</taxon>
        <taxon>Chordata</taxon>
        <taxon>Craniata</taxon>
        <taxon>Vertebrata</taxon>
        <taxon>Euteleostomi</taxon>
        <taxon>Actinopterygii</taxon>
        <taxon>Polypteriformes</taxon>
        <taxon>Polypteridae</taxon>
        <taxon>Polypterus</taxon>
    </lineage>
</organism>